<dbReference type="SMART" id="SM00409">
    <property type="entry name" value="IG"/>
    <property type="match status" value="1"/>
</dbReference>
<dbReference type="SUPFAM" id="SSF48726">
    <property type="entry name" value="Immunoglobulin"/>
    <property type="match status" value="1"/>
</dbReference>
<keyword evidence="1" id="KW-0812">Transmembrane</keyword>
<gene>
    <name evidence="4" type="ORF">ANANG_G00002400</name>
</gene>
<name>A0A9D3MW64_ANGAN</name>
<dbReference type="InterPro" id="IPR003599">
    <property type="entry name" value="Ig_sub"/>
</dbReference>
<dbReference type="Proteomes" id="UP001044222">
    <property type="component" value="Unassembled WGS sequence"/>
</dbReference>
<feature type="signal peptide" evidence="2">
    <location>
        <begin position="1"/>
        <end position="32"/>
    </location>
</feature>
<evidence type="ECO:0000256" key="1">
    <source>
        <dbReference type="SAM" id="Phobius"/>
    </source>
</evidence>
<dbReference type="AlphaFoldDB" id="A0A9D3MW64"/>
<dbReference type="InterPro" id="IPR007110">
    <property type="entry name" value="Ig-like_dom"/>
</dbReference>
<evidence type="ECO:0000313" key="4">
    <source>
        <dbReference type="EMBL" id="KAG5855947.1"/>
    </source>
</evidence>
<evidence type="ECO:0000259" key="3">
    <source>
        <dbReference type="PROSITE" id="PS50835"/>
    </source>
</evidence>
<evidence type="ECO:0000256" key="2">
    <source>
        <dbReference type="SAM" id="SignalP"/>
    </source>
</evidence>
<dbReference type="InterPro" id="IPR036179">
    <property type="entry name" value="Ig-like_dom_sf"/>
</dbReference>
<dbReference type="EMBL" id="JAFIRN010000001">
    <property type="protein sequence ID" value="KAG5855947.1"/>
    <property type="molecule type" value="Genomic_DNA"/>
</dbReference>
<protein>
    <recommendedName>
        <fullName evidence="3">Ig-like domain-containing protein</fullName>
    </recommendedName>
</protein>
<organism evidence="4 5">
    <name type="scientific">Anguilla anguilla</name>
    <name type="common">European freshwater eel</name>
    <name type="synonym">Muraena anguilla</name>
    <dbReference type="NCBI Taxonomy" id="7936"/>
    <lineage>
        <taxon>Eukaryota</taxon>
        <taxon>Metazoa</taxon>
        <taxon>Chordata</taxon>
        <taxon>Craniata</taxon>
        <taxon>Vertebrata</taxon>
        <taxon>Euteleostomi</taxon>
        <taxon>Actinopterygii</taxon>
        <taxon>Neopterygii</taxon>
        <taxon>Teleostei</taxon>
        <taxon>Anguilliformes</taxon>
        <taxon>Anguillidae</taxon>
        <taxon>Anguilla</taxon>
    </lineage>
</organism>
<feature type="chain" id="PRO_5039195981" description="Ig-like domain-containing protein" evidence="2">
    <location>
        <begin position="33"/>
        <end position="251"/>
    </location>
</feature>
<dbReference type="InterPro" id="IPR013783">
    <property type="entry name" value="Ig-like_fold"/>
</dbReference>
<proteinExistence type="predicted"/>
<evidence type="ECO:0000313" key="5">
    <source>
        <dbReference type="Proteomes" id="UP001044222"/>
    </source>
</evidence>
<accession>A0A9D3MW64</accession>
<reference evidence="4" key="1">
    <citation type="submission" date="2021-01" db="EMBL/GenBank/DDBJ databases">
        <title>A chromosome-scale assembly of European eel, Anguilla anguilla.</title>
        <authorList>
            <person name="Henkel C."/>
            <person name="Jong-Raadsen S.A."/>
            <person name="Dufour S."/>
            <person name="Weltzien F.-A."/>
            <person name="Palstra A.P."/>
            <person name="Pelster B."/>
            <person name="Spaink H.P."/>
            <person name="Van Den Thillart G.E."/>
            <person name="Jansen H."/>
            <person name="Zahm M."/>
            <person name="Klopp C."/>
            <person name="Cedric C."/>
            <person name="Louis A."/>
            <person name="Berthelot C."/>
            <person name="Parey E."/>
            <person name="Roest Crollius H."/>
            <person name="Montfort J."/>
            <person name="Robinson-Rechavi M."/>
            <person name="Bucao C."/>
            <person name="Bouchez O."/>
            <person name="Gislard M."/>
            <person name="Lluch J."/>
            <person name="Milhes M."/>
            <person name="Lampietro C."/>
            <person name="Lopez Roques C."/>
            <person name="Donnadieu C."/>
            <person name="Braasch I."/>
            <person name="Desvignes T."/>
            <person name="Postlethwait J."/>
            <person name="Bobe J."/>
            <person name="Guiguen Y."/>
            <person name="Dirks R."/>
        </authorList>
    </citation>
    <scope>NUCLEOTIDE SEQUENCE</scope>
    <source>
        <strain evidence="4">Tag_6206</strain>
        <tissue evidence="4">Liver</tissue>
    </source>
</reference>
<feature type="transmembrane region" description="Helical" evidence="1">
    <location>
        <begin position="216"/>
        <end position="239"/>
    </location>
</feature>
<keyword evidence="5" id="KW-1185">Reference proteome</keyword>
<dbReference type="PROSITE" id="PS50835">
    <property type="entry name" value="IG_LIKE"/>
    <property type="match status" value="1"/>
</dbReference>
<dbReference type="Gene3D" id="2.60.40.10">
    <property type="entry name" value="Immunoglobulins"/>
    <property type="match status" value="1"/>
</dbReference>
<sequence length="251" mass="27954">MSMCAHGRSPAPRKSRWLCLTVLLLLQQGNWGQITVTQSPSVVVSRLNHNATLACNFSHRPEQKVTGVILYWYHTGPNGQDLSRTSEDKSVVLQNATWRDSQRYRCMLSYETPEQPQRKRGEGVLLLLHDSMTFDLAPGMVSELLCSVKVSPDPGFRLSVFRDGVHVLTAQNHTPAPHVTLSLLVPVAHNAECRLNHSSGFILRKTYSIQQLPEPVLLYVAILLVPFIVLVISLTAHLITTSGHVKSHGVR</sequence>
<keyword evidence="1" id="KW-0472">Membrane</keyword>
<keyword evidence="1" id="KW-1133">Transmembrane helix</keyword>
<keyword evidence="2" id="KW-0732">Signal</keyword>
<comment type="caution">
    <text evidence="4">The sequence shown here is derived from an EMBL/GenBank/DDBJ whole genome shotgun (WGS) entry which is preliminary data.</text>
</comment>
<feature type="domain" description="Ig-like" evidence="3">
    <location>
        <begin position="40"/>
        <end position="122"/>
    </location>
</feature>